<dbReference type="InterPro" id="IPR001466">
    <property type="entry name" value="Beta-lactam-related"/>
</dbReference>
<dbReference type="Proteomes" id="UP000308901">
    <property type="component" value="Unassembled WGS sequence"/>
</dbReference>
<organism evidence="4 5">
    <name type="scientific">Arcobacter arenosus</name>
    <dbReference type="NCBI Taxonomy" id="2576037"/>
    <lineage>
        <taxon>Bacteria</taxon>
        <taxon>Pseudomonadati</taxon>
        <taxon>Campylobacterota</taxon>
        <taxon>Epsilonproteobacteria</taxon>
        <taxon>Campylobacterales</taxon>
        <taxon>Arcobacteraceae</taxon>
        <taxon>Arcobacter</taxon>
    </lineage>
</organism>
<dbReference type="Pfam" id="PF00144">
    <property type="entry name" value="Beta-lactamase"/>
    <property type="match status" value="1"/>
</dbReference>
<feature type="signal peptide" evidence="2">
    <location>
        <begin position="1"/>
        <end position="19"/>
    </location>
</feature>
<dbReference type="PANTHER" id="PTHR46825">
    <property type="entry name" value="D-ALANYL-D-ALANINE-CARBOXYPEPTIDASE/ENDOPEPTIDASE AMPH"/>
    <property type="match status" value="1"/>
</dbReference>
<keyword evidence="1" id="KW-1133">Transmembrane helix</keyword>
<feature type="transmembrane region" description="Helical" evidence="1">
    <location>
        <begin position="448"/>
        <end position="468"/>
    </location>
</feature>
<gene>
    <name evidence="4" type="ORF">FDK22_10030</name>
</gene>
<dbReference type="InterPro" id="IPR012338">
    <property type="entry name" value="Beta-lactam/transpept-like"/>
</dbReference>
<dbReference type="InterPro" id="IPR050491">
    <property type="entry name" value="AmpC-like"/>
</dbReference>
<proteinExistence type="predicted"/>
<reference evidence="4 5" key="1">
    <citation type="submission" date="2019-05" db="EMBL/GenBank/DDBJ databases">
        <title>Arcobacter sp. nov., isolated from sea sediment.</title>
        <authorList>
            <person name="Kim W."/>
        </authorList>
    </citation>
    <scope>NUCLEOTIDE SEQUENCE [LARGE SCALE GENOMIC DNA]</scope>
    <source>
        <strain evidence="4 5">CAU 1517</strain>
    </source>
</reference>
<keyword evidence="5" id="KW-1185">Reference proteome</keyword>
<evidence type="ECO:0000259" key="3">
    <source>
        <dbReference type="Pfam" id="PF00144"/>
    </source>
</evidence>
<name>A0A5R8XZK0_9BACT</name>
<dbReference type="PANTHER" id="PTHR46825:SF9">
    <property type="entry name" value="BETA-LACTAMASE-RELATED DOMAIN-CONTAINING PROTEIN"/>
    <property type="match status" value="1"/>
</dbReference>
<dbReference type="Gene3D" id="3.40.710.10">
    <property type="entry name" value="DD-peptidase/beta-lactamase superfamily"/>
    <property type="match status" value="1"/>
</dbReference>
<feature type="transmembrane region" description="Helical" evidence="1">
    <location>
        <begin position="408"/>
        <end position="428"/>
    </location>
</feature>
<dbReference type="RefSeq" id="WP_138152819.1">
    <property type="nucleotide sequence ID" value="NZ_VANU01000004.1"/>
</dbReference>
<accession>A0A5R8XZK0</accession>
<evidence type="ECO:0000313" key="5">
    <source>
        <dbReference type="Proteomes" id="UP000308901"/>
    </source>
</evidence>
<protein>
    <recommendedName>
        <fullName evidence="3">Beta-lactamase-related domain-containing protein</fullName>
    </recommendedName>
</protein>
<keyword evidence="1" id="KW-0812">Transmembrane</keyword>
<dbReference type="SUPFAM" id="SSF56601">
    <property type="entry name" value="beta-lactamase/transpeptidase-like"/>
    <property type="match status" value="1"/>
</dbReference>
<feature type="chain" id="PRO_5024386021" description="Beta-lactamase-related domain-containing protein" evidence="2">
    <location>
        <begin position="20"/>
        <end position="480"/>
    </location>
</feature>
<dbReference type="EMBL" id="VANU01000004">
    <property type="protein sequence ID" value="TLP37647.1"/>
    <property type="molecule type" value="Genomic_DNA"/>
</dbReference>
<evidence type="ECO:0000256" key="2">
    <source>
        <dbReference type="SAM" id="SignalP"/>
    </source>
</evidence>
<keyword evidence="2" id="KW-0732">Signal</keyword>
<dbReference type="AlphaFoldDB" id="A0A5R8XZK0"/>
<evidence type="ECO:0000256" key="1">
    <source>
        <dbReference type="SAM" id="Phobius"/>
    </source>
</evidence>
<sequence>MLIKLILIISIFFCFEINAQDIDNKTFNKINTYIEDVQNKANIPAISIGVIKGDSLIYKKIYSKDKTITPDTLFYIGSLTKSFTALAIMQLVDDGKINLDDSIKKYLPWFKIKDMKSVDNITIRTLLNQTSGFSTYEGLKNFDDWDSSDFALEKTVRALENVSLETKPSTTFHYSNINYQILGLVIEKVTKLSYNQYMKENIFDKLDMKDSLASINNIDKANIAQGHRLWFGQAVESNFPFSRVLLPAGYIISNVEDMSKYLIAQLNEGSYKKEQKILPSILKQIQTPSATIFKDKIYYGFGWFIDTSDEVYLNHLGSTPGYTSAMIIYPKESLGVIVLTNATSFTLGSKDLNSIAGGIVDIIKNKEVKSNEIDIISISAYIFFIALIIIQLYFLYRLIKKFKTISTYKVIISIVLDVLIMILLFLIVPRLYDLTFSGFLMFVPDIGYLMLSSIIISFFGLIGKNIVLMKIYNKTLERNI</sequence>
<feature type="domain" description="Beta-lactamase-related" evidence="3">
    <location>
        <begin position="32"/>
        <end position="344"/>
    </location>
</feature>
<comment type="caution">
    <text evidence="4">The sequence shown here is derived from an EMBL/GenBank/DDBJ whole genome shotgun (WGS) entry which is preliminary data.</text>
</comment>
<dbReference type="OrthoDB" id="9801061at2"/>
<keyword evidence="1" id="KW-0472">Membrane</keyword>
<feature type="transmembrane region" description="Helical" evidence="1">
    <location>
        <begin position="375"/>
        <end position="396"/>
    </location>
</feature>
<evidence type="ECO:0000313" key="4">
    <source>
        <dbReference type="EMBL" id="TLP37647.1"/>
    </source>
</evidence>